<reference evidence="2 3" key="1">
    <citation type="journal article" date="2016" name="Nat. Commun.">
        <title>Thousands of microbial genomes shed light on interconnected biogeochemical processes in an aquifer system.</title>
        <authorList>
            <person name="Anantharaman K."/>
            <person name="Brown C.T."/>
            <person name="Hug L.A."/>
            <person name="Sharon I."/>
            <person name="Castelle C.J."/>
            <person name="Probst A.J."/>
            <person name="Thomas B.C."/>
            <person name="Singh A."/>
            <person name="Wilkins M.J."/>
            <person name="Karaoz U."/>
            <person name="Brodie E.L."/>
            <person name="Williams K.H."/>
            <person name="Hubbard S.S."/>
            <person name="Banfield J.F."/>
        </authorList>
    </citation>
    <scope>NUCLEOTIDE SEQUENCE [LARGE SCALE GENOMIC DNA]</scope>
</reference>
<gene>
    <name evidence="2" type="ORF">A3C16_05215</name>
</gene>
<dbReference type="AlphaFoldDB" id="A0A1G2KSI7"/>
<protein>
    <submittedName>
        <fullName evidence="2">Uncharacterized protein</fullName>
    </submittedName>
</protein>
<evidence type="ECO:0000313" key="3">
    <source>
        <dbReference type="Proteomes" id="UP000177811"/>
    </source>
</evidence>
<keyword evidence="1" id="KW-0732">Signal</keyword>
<dbReference type="EMBL" id="MHQL01000060">
    <property type="protein sequence ID" value="OHA01542.1"/>
    <property type="molecule type" value="Genomic_DNA"/>
</dbReference>
<comment type="caution">
    <text evidence="2">The sequence shown here is derived from an EMBL/GenBank/DDBJ whole genome shotgun (WGS) entry which is preliminary data.</text>
</comment>
<sequence>MRKVLLAITFASVVLLPHQSYAGFVPTEEELLTIISVLPALGVELEHQGVALRAGAPETDGVAVALLHTSEGPMWVLDEWTPMPDGRFQVVHWRFTFQLVKRGEFVRVHPNTSEMEIVTISESVHETDETNEKSRLTWNILCSHFPCDPKKVPLGP</sequence>
<accession>A0A1G2KSI7</accession>
<organism evidence="2 3">
    <name type="scientific">Candidatus Sungbacteria bacterium RIFCSPHIGHO2_02_FULL_51_29</name>
    <dbReference type="NCBI Taxonomy" id="1802273"/>
    <lineage>
        <taxon>Bacteria</taxon>
        <taxon>Candidatus Sungiibacteriota</taxon>
    </lineage>
</organism>
<feature type="chain" id="PRO_5009583448" evidence="1">
    <location>
        <begin position="23"/>
        <end position="156"/>
    </location>
</feature>
<dbReference type="Proteomes" id="UP000177811">
    <property type="component" value="Unassembled WGS sequence"/>
</dbReference>
<proteinExistence type="predicted"/>
<name>A0A1G2KSI7_9BACT</name>
<feature type="signal peptide" evidence="1">
    <location>
        <begin position="1"/>
        <end position="22"/>
    </location>
</feature>
<evidence type="ECO:0000256" key="1">
    <source>
        <dbReference type="SAM" id="SignalP"/>
    </source>
</evidence>
<evidence type="ECO:0000313" key="2">
    <source>
        <dbReference type="EMBL" id="OHA01542.1"/>
    </source>
</evidence>